<proteinExistence type="inferred from homology"/>
<dbReference type="EC" id="1.1.1.100" evidence="2"/>
<protein>
    <submittedName>
        <fullName evidence="2">3-oxoacyl-[acyl-carrier protein] reductase</fullName>
        <ecNumber evidence="2">1.1.1.100</ecNumber>
    </submittedName>
</protein>
<keyword evidence="3" id="KW-1185">Reference proteome</keyword>
<dbReference type="InterPro" id="IPR002347">
    <property type="entry name" value="SDR_fam"/>
</dbReference>
<dbReference type="Proteomes" id="UP001231362">
    <property type="component" value="Unassembled WGS sequence"/>
</dbReference>
<evidence type="ECO:0000313" key="3">
    <source>
        <dbReference type="Proteomes" id="UP001231362"/>
    </source>
</evidence>
<dbReference type="Pfam" id="PF13561">
    <property type="entry name" value="adh_short_C2"/>
    <property type="match status" value="1"/>
</dbReference>
<dbReference type="InterPro" id="IPR020904">
    <property type="entry name" value="Sc_DH/Rdtase_CS"/>
</dbReference>
<evidence type="ECO:0000313" key="2">
    <source>
        <dbReference type="EMBL" id="MDQ0155008.1"/>
    </source>
</evidence>
<dbReference type="NCBIfam" id="NF009466">
    <property type="entry name" value="PRK12826.1-2"/>
    <property type="match status" value="1"/>
</dbReference>
<dbReference type="PRINTS" id="PR00081">
    <property type="entry name" value="GDHRDH"/>
</dbReference>
<sequence>MVEMKLSGRVALVTGAGKNIGKAVAWRLAREGAKLVIADVNMKDAEDVARGIREAGLEAIPQYVNVALKEEVEEMVNKSIEAFGKIDILVNVAGILGPSAPFREITEEDWDRVVDINLKGTFLCCQSVIDGMISNGFGRIVNISSVSAKEGNPLLAPYVSSKAGVIALTKSLGKEIAKTGVTVNCITPTMIEGEMVNNMTEEYFKSLLAKIPMGRIGKPEEVAGLVNYLVSEEAAFTTGQCYDLSGGRSVY</sequence>
<accession>A0ABT9V227</accession>
<dbReference type="PROSITE" id="PS00061">
    <property type="entry name" value="ADH_SHORT"/>
    <property type="match status" value="1"/>
</dbReference>
<name>A0ABT9V227_9BACL</name>
<comment type="similarity">
    <text evidence="1">Belongs to the short-chain dehydrogenases/reductases (SDR) family.</text>
</comment>
<dbReference type="PRINTS" id="PR00080">
    <property type="entry name" value="SDRFAMILY"/>
</dbReference>
<reference evidence="2 3" key="1">
    <citation type="submission" date="2023-07" db="EMBL/GenBank/DDBJ databases">
        <title>Genomic Encyclopedia of Type Strains, Phase IV (KMG-IV): sequencing the most valuable type-strain genomes for metagenomic binning, comparative biology and taxonomic classification.</title>
        <authorList>
            <person name="Goeker M."/>
        </authorList>
    </citation>
    <scope>NUCLEOTIDE SEQUENCE [LARGE SCALE GENOMIC DNA]</scope>
    <source>
        <strain evidence="2 3">DSM 23948</strain>
    </source>
</reference>
<comment type="caution">
    <text evidence="2">The sequence shown here is derived from an EMBL/GenBank/DDBJ whole genome shotgun (WGS) entry which is preliminary data.</text>
</comment>
<dbReference type="PANTHER" id="PTHR42879:SF2">
    <property type="entry name" value="3-OXOACYL-[ACYL-CARRIER-PROTEIN] REDUCTASE FABG"/>
    <property type="match status" value="1"/>
</dbReference>
<gene>
    <name evidence="2" type="ORF">J2S07_001312</name>
</gene>
<dbReference type="SUPFAM" id="SSF51735">
    <property type="entry name" value="NAD(P)-binding Rossmann-fold domains"/>
    <property type="match status" value="1"/>
</dbReference>
<keyword evidence="2" id="KW-0560">Oxidoreductase</keyword>
<dbReference type="GO" id="GO:0004316">
    <property type="term" value="F:3-oxoacyl-[acyl-carrier-protein] reductase (NADPH) activity"/>
    <property type="evidence" value="ECO:0007669"/>
    <property type="project" value="UniProtKB-EC"/>
</dbReference>
<dbReference type="Gene3D" id="3.40.50.720">
    <property type="entry name" value="NAD(P)-binding Rossmann-like Domain"/>
    <property type="match status" value="1"/>
</dbReference>
<dbReference type="NCBIfam" id="NF005559">
    <property type="entry name" value="PRK07231.1"/>
    <property type="match status" value="1"/>
</dbReference>
<organism evidence="2 3">
    <name type="scientific">Anoxybacillus andreesenii</name>
    <dbReference type="NCBI Taxonomy" id="1325932"/>
    <lineage>
        <taxon>Bacteria</taxon>
        <taxon>Bacillati</taxon>
        <taxon>Bacillota</taxon>
        <taxon>Bacilli</taxon>
        <taxon>Bacillales</taxon>
        <taxon>Anoxybacillaceae</taxon>
        <taxon>Anoxybacillus</taxon>
    </lineage>
</organism>
<dbReference type="InterPro" id="IPR036291">
    <property type="entry name" value="NAD(P)-bd_dom_sf"/>
</dbReference>
<dbReference type="PANTHER" id="PTHR42879">
    <property type="entry name" value="3-OXOACYL-(ACYL-CARRIER-PROTEIN) REDUCTASE"/>
    <property type="match status" value="1"/>
</dbReference>
<evidence type="ECO:0000256" key="1">
    <source>
        <dbReference type="ARBA" id="ARBA00006484"/>
    </source>
</evidence>
<dbReference type="EMBL" id="JAUSTU010000005">
    <property type="protein sequence ID" value="MDQ0155008.1"/>
    <property type="molecule type" value="Genomic_DNA"/>
</dbReference>
<dbReference type="InterPro" id="IPR050259">
    <property type="entry name" value="SDR"/>
</dbReference>